<dbReference type="Gene3D" id="3.40.50.150">
    <property type="entry name" value="Vaccinia Virus protein VP39"/>
    <property type="match status" value="1"/>
</dbReference>
<dbReference type="PANTHER" id="PTHR11579:SF0">
    <property type="entry name" value="PROTEIN-L-ISOASPARTATE(D-ASPARTATE) O-METHYLTRANSFERASE"/>
    <property type="match status" value="1"/>
</dbReference>
<protein>
    <recommendedName>
        <fullName evidence="4">protein-L-isoaspartate(D-aspartate) O-methyltransferase</fullName>
        <ecNumber evidence="4">2.1.1.77</ecNumber>
    </recommendedName>
    <alternativeName>
        <fullName evidence="10">L-isoaspartyl protein carboxyl methyltransferase</fullName>
    </alternativeName>
    <alternativeName>
        <fullName evidence="9">Protein-beta-aspartate methyltransferase</fullName>
    </alternativeName>
</protein>
<dbReference type="AlphaFoldDB" id="A0A2K1KGQ1"/>
<organism evidence="13">
    <name type="scientific">Physcomitrium patens</name>
    <name type="common">Spreading-leaved earth moss</name>
    <name type="synonym">Physcomitrella patens</name>
    <dbReference type="NCBI Taxonomy" id="3218"/>
    <lineage>
        <taxon>Eukaryota</taxon>
        <taxon>Viridiplantae</taxon>
        <taxon>Streptophyta</taxon>
        <taxon>Embryophyta</taxon>
        <taxon>Bryophyta</taxon>
        <taxon>Bryophytina</taxon>
        <taxon>Bryopsida</taxon>
        <taxon>Funariidae</taxon>
        <taxon>Funariales</taxon>
        <taxon>Funariaceae</taxon>
        <taxon>Physcomitrium</taxon>
    </lineage>
</organism>
<keyword evidence="15" id="KW-1185">Reference proteome</keyword>
<evidence type="ECO:0000256" key="6">
    <source>
        <dbReference type="ARBA" id="ARBA00022603"/>
    </source>
</evidence>
<dbReference type="EC" id="2.1.1.77" evidence="4"/>
<evidence type="ECO:0000256" key="9">
    <source>
        <dbReference type="ARBA" id="ARBA00031323"/>
    </source>
</evidence>
<dbReference type="InterPro" id="IPR000682">
    <property type="entry name" value="PCMT"/>
</dbReference>
<evidence type="ECO:0000256" key="8">
    <source>
        <dbReference type="ARBA" id="ARBA00022691"/>
    </source>
</evidence>
<dbReference type="GO" id="GO:0004719">
    <property type="term" value="F:protein-L-isoaspartate (D-aspartate) O-methyltransferase activity"/>
    <property type="evidence" value="ECO:0000318"/>
    <property type="project" value="GO_Central"/>
</dbReference>
<accession>A0A2K1KGQ1</accession>
<dbReference type="EnsemblPlants" id="Pp3c6_22210V3.2">
    <property type="protein sequence ID" value="Pp3c6_22210V3.2"/>
    <property type="gene ID" value="Pp3c6_22210"/>
</dbReference>
<keyword evidence="8" id="KW-0949">S-adenosyl-L-methionine</keyword>
<dbReference type="PaxDb" id="3218-PP1S429_23V6.1"/>
<reference evidence="14" key="3">
    <citation type="submission" date="2020-12" db="UniProtKB">
        <authorList>
            <consortium name="EnsemblPlants"/>
        </authorList>
    </citation>
    <scope>IDENTIFICATION</scope>
</reference>
<reference evidence="13 15" key="2">
    <citation type="journal article" date="2018" name="Plant J.">
        <title>The Physcomitrella patens chromosome-scale assembly reveals moss genome structure and evolution.</title>
        <authorList>
            <person name="Lang D."/>
            <person name="Ullrich K.K."/>
            <person name="Murat F."/>
            <person name="Fuchs J."/>
            <person name="Jenkins J."/>
            <person name="Haas F.B."/>
            <person name="Piednoel M."/>
            <person name="Gundlach H."/>
            <person name="Van Bel M."/>
            <person name="Meyberg R."/>
            <person name="Vives C."/>
            <person name="Morata J."/>
            <person name="Symeonidi A."/>
            <person name="Hiss M."/>
            <person name="Muchero W."/>
            <person name="Kamisugi Y."/>
            <person name="Saleh O."/>
            <person name="Blanc G."/>
            <person name="Decker E.L."/>
            <person name="van Gessel N."/>
            <person name="Grimwood J."/>
            <person name="Hayes R.D."/>
            <person name="Graham S.W."/>
            <person name="Gunter L.E."/>
            <person name="McDaniel S.F."/>
            <person name="Hoernstein S.N.W."/>
            <person name="Larsson A."/>
            <person name="Li F.W."/>
            <person name="Perroud P.F."/>
            <person name="Phillips J."/>
            <person name="Ranjan P."/>
            <person name="Rokshar D.S."/>
            <person name="Rothfels C.J."/>
            <person name="Schneider L."/>
            <person name="Shu S."/>
            <person name="Stevenson D.W."/>
            <person name="Thummler F."/>
            <person name="Tillich M."/>
            <person name="Villarreal Aguilar J.C."/>
            <person name="Widiez T."/>
            <person name="Wong G.K."/>
            <person name="Wymore A."/>
            <person name="Zhang Y."/>
            <person name="Zimmer A.D."/>
            <person name="Quatrano R.S."/>
            <person name="Mayer K.F.X."/>
            <person name="Goodstein D."/>
            <person name="Casacuberta J.M."/>
            <person name="Vandepoele K."/>
            <person name="Reski R."/>
            <person name="Cuming A.C."/>
            <person name="Tuskan G.A."/>
            <person name="Maumus F."/>
            <person name="Salse J."/>
            <person name="Schmutz J."/>
            <person name="Rensing S.A."/>
        </authorList>
    </citation>
    <scope>NUCLEOTIDE SEQUENCE [LARGE SCALE GENOMIC DNA]</scope>
    <source>
        <strain evidence="14 15">cv. Gransden 2004</strain>
    </source>
</reference>
<dbReference type="FunFam" id="3.40.50.150:FF:000235">
    <property type="entry name" value="Protein-L-isoaspartate O-methyltransferase"/>
    <property type="match status" value="1"/>
</dbReference>
<comment type="subcellular location">
    <subcellularLocation>
        <location evidence="1">Cytoplasm</location>
        <location evidence="1">Cytosol</location>
    </subcellularLocation>
</comment>
<comment type="catalytic activity">
    <reaction evidence="11">
        <text>[protein]-L-isoaspartate + S-adenosyl-L-methionine = [protein]-L-isoaspartate alpha-methyl ester + S-adenosyl-L-homocysteine</text>
        <dbReference type="Rhea" id="RHEA:12705"/>
        <dbReference type="Rhea" id="RHEA-COMP:12143"/>
        <dbReference type="Rhea" id="RHEA-COMP:12144"/>
        <dbReference type="ChEBI" id="CHEBI:57856"/>
        <dbReference type="ChEBI" id="CHEBI:59789"/>
        <dbReference type="ChEBI" id="CHEBI:90596"/>
        <dbReference type="ChEBI" id="CHEBI:90598"/>
        <dbReference type="EC" id="2.1.1.77"/>
    </reaction>
    <physiologicalReaction direction="left-to-right" evidence="11">
        <dbReference type="Rhea" id="RHEA:12706"/>
    </physiologicalReaction>
</comment>
<evidence type="ECO:0000313" key="14">
    <source>
        <dbReference type="EnsemblPlants" id="Pp3c6_22210V3.1"/>
    </source>
</evidence>
<dbReference type="RefSeq" id="XP_024377732.1">
    <property type="nucleotide sequence ID" value="XM_024521964.2"/>
</dbReference>
<dbReference type="Proteomes" id="UP000006727">
    <property type="component" value="Chromosome 6"/>
</dbReference>
<evidence type="ECO:0000313" key="13">
    <source>
        <dbReference type="EMBL" id="PNR52951.1"/>
    </source>
</evidence>
<evidence type="ECO:0000256" key="4">
    <source>
        <dbReference type="ARBA" id="ARBA00011890"/>
    </source>
</evidence>
<keyword evidence="5" id="KW-0963">Cytoplasm</keyword>
<evidence type="ECO:0000256" key="1">
    <source>
        <dbReference type="ARBA" id="ARBA00004514"/>
    </source>
</evidence>
<evidence type="ECO:0000256" key="2">
    <source>
        <dbReference type="ARBA" id="ARBA00005369"/>
    </source>
</evidence>
<evidence type="ECO:0000256" key="5">
    <source>
        <dbReference type="ARBA" id="ARBA00022490"/>
    </source>
</evidence>
<dbReference type="GeneID" id="112283367"/>
<comment type="function">
    <text evidence="12">Initiates the repair of damaged proteins by catalyzing methyl esterification of L-isoaspartyl and D-aspartyl residues produced by spontaneous isomerization and racemization of L-aspartyl and L-asparaginyl residues in aging peptides and proteins.</text>
</comment>
<dbReference type="Gramene" id="Pp3c6_22210V3.2">
    <property type="protein sequence ID" value="Pp3c6_22210V3.2"/>
    <property type="gene ID" value="Pp3c6_22210"/>
</dbReference>
<dbReference type="EnsemblPlants" id="Pp3c6_22210V3.1">
    <property type="protein sequence ID" value="Pp3c6_22210V3.1"/>
    <property type="gene ID" value="Pp3c6_22210"/>
</dbReference>
<keyword evidence="7" id="KW-0808">Transferase</keyword>
<dbReference type="PANTHER" id="PTHR11579">
    <property type="entry name" value="PROTEIN-L-ISOASPARTATE O-METHYLTRANSFERASE"/>
    <property type="match status" value="1"/>
</dbReference>
<comment type="subunit">
    <text evidence="3">Monomer.</text>
</comment>
<dbReference type="NCBIfam" id="TIGR00080">
    <property type="entry name" value="pimt"/>
    <property type="match status" value="1"/>
</dbReference>
<dbReference type="GO" id="GO:0005737">
    <property type="term" value="C:cytoplasm"/>
    <property type="evidence" value="ECO:0000318"/>
    <property type="project" value="GO_Central"/>
</dbReference>
<proteinExistence type="inferred from homology"/>
<dbReference type="SUPFAM" id="SSF53335">
    <property type="entry name" value="S-adenosyl-L-methionine-dependent methyltransferases"/>
    <property type="match status" value="1"/>
</dbReference>
<evidence type="ECO:0000256" key="11">
    <source>
        <dbReference type="ARBA" id="ARBA00035815"/>
    </source>
</evidence>
<dbReference type="InterPro" id="IPR029063">
    <property type="entry name" value="SAM-dependent_MTases_sf"/>
</dbReference>
<evidence type="ECO:0000256" key="3">
    <source>
        <dbReference type="ARBA" id="ARBA00011245"/>
    </source>
</evidence>
<dbReference type="KEGG" id="ppp:112283367"/>
<evidence type="ECO:0000313" key="15">
    <source>
        <dbReference type="Proteomes" id="UP000006727"/>
    </source>
</evidence>
<dbReference type="Pfam" id="PF01135">
    <property type="entry name" value="PCMT"/>
    <property type="match status" value="1"/>
</dbReference>
<dbReference type="STRING" id="3218.A0A2K1KGQ1"/>
<dbReference type="EMBL" id="ABEU02000006">
    <property type="protein sequence ID" value="PNR52951.1"/>
    <property type="molecule type" value="Genomic_DNA"/>
</dbReference>
<evidence type="ECO:0000256" key="10">
    <source>
        <dbReference type="ARBA" id="ARBA00031350"/>
    </source>
</evidence>
<comment type="similarity">
    <text evidence="2">Belongs to the methyltransferase superfamily. L-isoaspartyl/D-aspartyl protein methyltransferase family.</text>
</comment>
<sequence length="244" mass="25777">MGKPLCPAACAPPGTYPPARTSPGDDMMWHCHGANYAELVSNLQNRGILTSNDAAKAMSKVDRKFFVPDSNKAYNDAPQVIGYRATISAPHMHSYCLSLLADHAKPGASVLDVGSGSGYLTAVFGLMVGETGRVVGVEHIPELVERSIAAIKKTPAGSLMDHGKIVVRVADGKLGNAEGAPYDCIHVGAAAAELPEALVQQLKPGGRMVIPVGTDNQNLVIIDKLPDGTVEKTRKMVVRYVPLL</sequence>
<reference evidence="13 15" key="1">
    <citation type="journal article" date="2008" name="Science">
        <title>The Physcomitrella genome reveals evolutionary insights into the conquest of land by plants.</title>
        <authorList>
            <person name="Rensing S."/>
            <person name="Lang D."/>
            <person name="Zimmer A."/>
            <person name="Terry A."/>
            <person name="Salamov A."/>
            <person name="Shapiro H."/>
            <person name="Nishiyama T."/>
            <person name="Perroud P.-F."/>
            <person name="Lindquist E."/>
            <person name="Kamisugi Y."/>
            <person name="Tanahashi T."/>
            <person name="Sakakibara K."/>
            <person name="Fujita T."/>
            <person name="Oishi K."/>
            <person name="Shin-I T."/>
            <person name="Kuroki Y."/>
            <person name="Toyoda A."/>
            <person name="Suzuki Y."/>
            <person name="Hashimoto A."/>
            <person name="Yamaguchi K."/>
            <person name="Sugano A."/>
            <person name="Kohara Y."/>
            <person name="Fujiyama A."/>
            <person name="Anterola A."/>
            <person name="Aoki S."/>
            <person name="Ashton N."/>
            <person name="Barbazuk W.B."/>
            <person name="Barker E."/>
            <person name="Bennetzen J."/>
            <person name="Bezanilla M."/>
            <person name="Blankenship R."/>
            <person name="Cho S.H."/>
            <person name="Dutcher S."/>
            <person name="Estelle M."/>
            <person name="Fawcett J.A."/>
            <person name="Gundlach H."/>
            <person name="Hanada K."/>
            <person name="Heyl A."/>
            <person name="Hicks K.A."/>
            <person name="Hugh J."/>
            <person name="Lohr M."/>
            <person name="Mayer K."/>
            <person name="Melkozernov A."/>
            <person name="Murata T."/>
            <person name="Nelson D."/>
            <person name="Pils B."/>
            <person name="Prigge M."/>
            <person name="Reiss B."/>
            <person name="Renner T."/>
            <person name="Rombauts S."/>
            <person name="Rushton P."/>
            <person name="Sanderfoot A."/>
            <person name="Schween G."/>
            <person name="Shiu S.-H."/>
            <person name="Stueber K."/>
            <person name="Theodoulou F.L."/>
            <person name="Tu H."/>
            <person name="Van de Peer Y."/>
            <person name="Verrier P.J."/>
            <person name="Waters E."/>
            <person name="Wood A."/>
            <person name="Yang L."/>
            <person name="Cove D."/>
            <person name="Cuming A."/>
            <person name="Hasebe M."/>
            <person name="Lucas S."/>
            <person name="Mishler D.B."/>
            <person name="Reski R."/>
            <person name="Grigoriev I."/>
            <person name="Quatrano R.S."/>
            <person name="Boore J.L."/>
        </authorList>
    </citation>
    <scope>NUCLEOTIDE SEQUENCE [LARGE SCALE GENOMIC DNA]</scope>
    <source>
        <strain evidence="14 15">cv. Gransden 2004</strain>
    </source>
</reference>
<evidence type="ECO:0000256" key="12">
    <source>
        <dbReference type="ARBA" id="ARBA00054057"/>
    </source>
</evidence>
<keyword evidence="6" id="KW-0489">Methyltransferase</keyword>
<dbReference type="GO" id="GO:0005829">
    <property type="term" value="C:cytosol"/>
    <property type="evidence" value="ECO:0007669"/>
    <property type="project" value="UniProtKB-SubCell"/>
</dbReference>
<dbReference type="GO" id="GO:0032259">
    <property type="term" value="P:methylation"/>
    <property type="evidence" value="ECO:0007669"/>
    <property type="project" value="UniProtKB-KW"/>
</dbReference>
<dbReference type="GO" id="GO:0006950">
    <property type="term" value="P:response to stress"/>
    <property type="evidence" value="ECO:0007669"/>
    <property type="project" value="UniProtKB-ARBA"/>
</dbReference>
<dbReference type="OrthoDB" id="73890at2759"/>
<gene>
    <name evidence="14" type="primary">LOC112283367</name>
    <name evidence="13" type="ORF">PHYPA_009326</name>
</gene>
<dbReference type="CDD" id="cd02440">
    <property type="entry name" value="AdoMet_MTases"/>
    <property type="match status" value="1"/>
</dbReference>
<evidence type="ECO:0000256" key="7">
    <source>
        <dbReference type="ARBA" id="ARBA00022679"/>
    </source>
</evidence>
<name>A0A2K1KGQ1_PHYPA</name>
<dbReference type="Gramene" id="Pp3c6_22210V3.1">
    <property type="protein sequence ID" value="Pp3c6_22210V3.1"/>
    <property type="gene ID" value="Pp3c6_22210"/>
</dbReference>